<evidence type="ECO:0000259" key="12">
    <source>
        <dbReference type="PROSITE" id="PS51296"/>
    </source>
</evidence>
<feature type="region of interest" description="Disordered" evidence="10">
    <location>
        <begin position="26"/>
        <end position="77"/>
    </location>
</feature>
<organism evidence="13 14">
    <name type="scientific">Streptomyces tsukubensis (strain DSM 42081 / NBRC 108919 / NRRL 18488 / 9993)</name>
    <dbReference type="NCBI Taxonomy" id="1114943"/>
    <lineage>
        <taxon>Bacteria</taxon>
        <taxon>Bacillati</taxon>
        <taxon>Actinomycetota</taxon>
        <taxon>Actinomycetes</taxon>
        <taxon>Kitasatosporales</taxon>
        <taxon>Streptomycetaceae</taxon>
        <taxon>Streptomyces</taxon>
    </lineage>
</organism>
<evidence type="ECO:0000256" key="2">
    <source>
        <dbReference type="ARBA" id="ARBA00015816"/>
    </source>
</evidence>
<evidence type="ECO:0000313" key="14">
    <source>
        <dbReference type="Proteomes" id="UP000005940"/>
    </source>
</evidence>
<dbReference type="PROSITE" id="PS51318">
    <property type="entry name" value="TAT"/>
    <property type="match status" value="1"/>
</dbReference>
<keyword evidence="7" id="KW-1015">Disulfide bond</keyword>
<evidence type="ECO:0000256" key="9">
    <source>
        <dbReference type="ARBA" id="ARBA00034078"/>
    </source>
</evidence>
<evidence type="ECO:0000256" key="5">
    <source>
        <dbReference type="ARBA" id="ARBA00023004"/>
    </source>
</evidence>
<evidence type="ECO:0000256" key="8">
    <source>
        <dbReference type="ARBA" id="ARBA00029586"/>
    </source>
</evidence>
<dbReference type="Proteomes" id="UP000005940">
    <property type="component" value="Chromosome"/>
</dbReference>
<proteinExistence type="predicted"/>
<dbReference type="PROSITE" id="PS51257">
    <property type="entry name" value="PROKAR_LIPOPROTEIN"/>
    <property type="match status" value="1"/>
</dbReference>
<comment type="function">
    <text evidence="1">Iron-sulfur subunit of the cytochrome bc1 complex, an essential component of the respiratory electron transport chain required for ATP synthesis. The bc1 complex catalyzes the oxidation of menaquinol and the reduction of cytochrome c in the respiratory chain. The bc1 complex operates through a Q-cycle mechanism that couples electron transfer to generation of the proton gradient that drives ATP synthesis.</text>
</comment>
<dbReference type="Pfam" id="PF00355">
    <property type="entry name" value="Rieske"/>
    <property type="match status" value="1"/>
</dbReference>
<keyword evidence="14" id="KW-1185">Reference proteome</keyword>
<feature type="chain" id="PRO_5038962132" description="Cytochrome bc1 complex Rieske iron-sulfur subunit" evidence="11">
    <location>
        <begin position="19"/>
        <end position="158"/>
    </location>
</feature>
<dbReference type="GO" id="GO:0016020">
    <property type="term" value="C:membrane"/>
    <property type="evidence" value="ECO:0007669"/>
    <property type="project" value="InterPro"/>
</dbReference>
<evidence type="ECO:0000256" key="3">
    <source>
        <dbReference type="ARBA" id="ARBA00022714"/>
    </source>
</evidence>
<reference evidence="13 14" key="1">
    <citation type="journal article" date="2012" name="J. Bacteriol.">
        <title>Draft genome of Streptomyces tsukubaensis NRRL 18488, the producer of the clinically important immunosuppressant tacrolimus (FK506).</title>
        <authorList>
            <person name="Barreiro C."/>
            <person name="Prieto C."/>
            <person name="Sola-Landa A."/>
            <person name="Solera E."/>
            <person name="Martinez-Castro M."/>
            <person name="Perez-Redondo R."/>
            <person name="Garcia-Estrada C."/>
            <person name="Aparicio J.F."/>
            <person name="Fernandez-Martinez L.T."/>
            <person name="Santos-Aberturas J."/>
            <person name="Salehi-Najafabadi Z."/>
            <person name="Rodriguez-Garcia A."/>
            <person name="Tauch A."/>
            <person name="Martin J.F."/>
        </authorList>
    </citation>
    <scope>NUCLEOTIDE SEQUENCE [LARGE SCALE GENOMIC DNA]</scope>
    <source>
        <strain evidence="14">DSM 42081 / NBRC 108919 / NRRL 18488 / 9993</strain>
    </source>
</reference>
<evidence type="ECO:0000313" key="13">
    <source>
        <dbReference type="EMBL" id="QKM70455.1"/>
    </source>
</evidence>
<dbReference type="GO" id="GO:0051537">
    <property type="term" value="F:2 iron, 2 sulfur cluster binding"/>
    <property type="evidence" value="ECO:0007669"/>
    <property type="project" value="UniProtKB-KW"/>
</dbReference>
<dbReference type="InterPro" id="IPR005805">
    <property type="entry name" value="Rieske_Fe-S_prot_C"/>
</dbReference>
<dbReference type="AlphaFoldDB" id="A0A7G3UM27"/>
<dbReference type="PROSITE" id="PS51296">
    <property type="entry name" value="RIESKE"/>
    <property type="match status" value="1"/>
</dbReference>
<evidence type="ECO:0000256" key="4">
    <source>
        <dbReference type="ARBA" id="ARBA00022723"/>
    </source>
</evidence>
<dbReference type="EMBL" id="CP029159">
    <property type="protein sequence ID" value="QKM70455.1"/>
    <property type="molecule type" value="Genomic_DNA"/>
</dbReference>
<feature type="compositionally biased region" description="Low complexity" evidence="10">
    <location>
        <begin position="33"/>
        <end position="64"/>
    </location>
</feature>
<name>A0A7G3UM27_STRT9</name>
<dbReference type="PRINTS" id="PR00162">
    <property type="entry name" value="RIESKE"/>
</dbReference>
<dbReference type="Gene3D" id="2.102.10.10">
    <property type="entry name" value="Rieske [2Fe-2S] iron-sulphur domain"/>
    <property type="match status" value="1"/>
</dbReference>
<keyword evidence="11" id="KW-0732">Signal</keyword>
<evidence type="ECO:0000256" key="10">
    <source>
        <dbReference type="SAM" id="MobiDB-lite"/>
    </source>
</evidence>
<sequence>MAMSTGRRTVLAAGAATAAGLAAGCSGGGGGSAAPSSTPAASAPESGSATGTATAAPSGSPSLGKELAKKSGIPVGGGKVFTAEKVVVTQPTAGEFKAFSAVCTHQGCLVDKVAGGTIDCPCHGSRFRIADGSVERGPAARPLPTASITVTGDAVLLS</sequence>
<evidence type="ECO:0000256" key="11">
    <source>
        <dbReference type="SAM" id="SignalP"/>
    </source>
</evidence>
<dbReference type="InterPro" id="IPR006311">
    <property type="entry name" value="TAT_signal"/>
</dbReference>
<keyword evidence="3" id="KW-0001">2Fe-2S</keyword>
<dbReference type="GO" id="GO:0004497">
    <property type="term" value="F:monooxygenase activity"/>
    <property type="evidence" value="ECO:0007669"/>
    <property type="project" value="UniProtKB-ARBA"/>
</dbReference>
<accession>A0A7G3UM27</accession>
<dbReference type="GO" id="GO:0016705">
    <property type="term" value="F:oxidoreductase activity, acting on paired donors, with incorporation or reduction of molecular oxygen"/>
    <property type="evidence" value="ECO:0007669"/>
    <property type="project" value="UniProtKB-ARBA"/>
</dbReference>
<dbReference type="SUPFAM" id="SSF50022">
    <property type="entry name" value="ISP domain"/>
    <property type="match status" value="1"/>
</dbReference>
<dbReference type="PANTHER" id="PTHR10134">
    <property type="entry name" value="CYTOCHROME B-C1 COMPLEX SUBUNIT RIESKE, MITOCHONDRIAL"/>
    <property type="match status" value="1"/>
</dbReference>
<evidence type="ECO:0000256" key="1">
    <source>
        <dbReference type="ARBA" id="ARBA00002494"/>
    </source>
</evidence>
<dbReference type="CDD" id="cd03467">
    <property type="entry name" value="Rieske"/>
    <property type="match status" value="1"/>
</dbReference>
<dbReference type="InterPro" id="IPR017941">
    <property type="entry name" value="Rieske_2Fe-2S"/>
</dbReference>
<keyword evidence="4" id="KW-0479">Metal-binding</keyword>
<dbReference type="InterPro" id="IPR036922">
    <property type="entry name" value="Rieske_2Fe-2S_sf"/>
</dbReference>
<protein>
    <recommendedName>
        <fullName evidence="2">Cytochrome bc1 complex Rieske iron-sulfur subunit</fullName>
    </recommendedName>
    <alternativeName>
        <fullName evidence="8">Cytochrome bc1 reductase complex subunit QcrA</fullName>
    </alternativeName>
</protein>
<feature type="domain" description="Rieske" evidence="12">
    <location>
        <begin position="65"/>
        <end position="157"/>
    </location>
</feature>
<keyword evidence="6" id="KW-0411">Iron-sulfur</keyword>
<dbReference type="FunFam" id="2.102.10.10:FF:000016">
    <property type="entry name" value="Nitrite reductase/ring-hydroxylating ferredoxin subunit"/>
    <property type="match status" value="1"/>
</dbReference>
<dbReference type="RefSeq" id="WP_130585424.1">
    <property type="nucleotide sequence ID" value="NZ_CP029159.1"/>
</dbReference>
<gene>
    <name evidence="13" type="ORF">STSU_028315</name>
</gene>
<feature type="signal peptide" evidence="11">
    <location>
        <begin position="1"/>
        <end position="18"/>
    </location>
</feature>
<evidence type="ECO:0000256" key="6">
    <source>
        <dbReference type="ARBA" id="ARBA00023014"/>
    </source>
</evidence>
<comment type="cofactor">
    <cofactor evidence="9">
        <name>[2Fe-2S] cluster</name>
        <dbReference type="ChEBI" id="CHEBI:190135"/>
    </cofactor>
</comment>
<evidence type="ECO:0000256" key="7">
    <source>
        <dbReference type="ARBA" id="ARBA00023157"/>
    </source>
</evidence>
<dbReference type="GO" id="GO:0046872">
    <property type="term" value="F:metal ion binding"/>
    <property type="evidence" value="ECO:0007669"/>
    <property type="project" value="UniProtKB-KW"/>
</dbReference>
<keyword evidence="5" id="KW-0408">Iron</keyword>
<dbReference type="InterPro" id="IPR014349">
    <property type="entry name" value="Rieske_Fe-S_prot"/>
</dbReference>